<evidence type="ECO:0000256" key="5">
    <source>
        <dbReference type="ARBA" id="ARBA00023180"/>
    </source>
</evidence>
<dbReference type="Proteomes" id="UP000830375">
    <property type="component" value="Unassembled WGS sequence"/>
</dbReference>
<evidence type="ECO:0000259" key="8">
    <source>
        <dbReference type="Pfam" id="PF21870"/>
    </source>
</evidence>
<sequence>MRLPIYIYPSVFTQIIRDPASLTAERFGDVKGSHVFLERNESHMNPAPPVTNTLQLIFTRQSVSSCSHWRSERSGAQTTFLRAAVCGSADTYEQSCQRLCPRLRRALIGRLTALEWKAVFGLVEADVDQPVGGKRQSYFIDSTGKTVSGVFRSDAARQNDGQYITRFLYHGENGLMAYRVDNVLLAVQKEARLLLFQGSEGFDNLSCLERVTSAHISINLIKEEQNQTIPHESTPQTWYVMYVDRYTCQGGQMDGALEDVRFQITMMNPDAAGNPLDHFSAEEAGLHSFYFLLILAYFVASCIYVQPLWQALSKGGPMHTVLKVLSTALLLQGTSVLLNYIHMARYARDGVGTPLTGSLAERESVTAARLCDMVAQVQMLYMLLSLCVGWSLSRSRKSQSKPLQWDSSPASTALALAVVIAQGALLIWEQFEDTEHHSFHAHRSVAGWLLMALRVSLALFLASVLYQIISAERSALKRDFYLSFAKGCFLWFLCHPVLVLFSVMLNEHQKEKVVTIGVILCQSISVVVLYRLFLSRSLYWEVSSLSSVTLPLTMSHRSRY</sequence>
<feature type="domain" description="GPR180-like N-terminal" evidence="8">
    <location>
        <begin position="146"/>
        <end position="249"/>
    </location>
</feature>
<comment type="caution">
    <text evidence="9">The sequence shown here is derived from an EMBL/GenBank/DDBJ whole genome shotgun (WGS) entry which is preliminary data.</text>
</comment>
<dbReference type="InterPro" id="IPR053880">
    <property type="entry name" value="GPR180-like_N"/>
</dbReference>
<dbReference type="InterPro" id="IPR019336">
    <property type="entry name" value="GPR180/TMEM145_TM"/>
</dbReference>
<dbReference type="Pfam" id="PF10192">
    <property type="entry name" value="GPR180-TMEM145_TM"/>
    <property type="match status" value="1"/>
</dbReference>
<keyword evidence="5" id="KW-0325">Glycoprotein</keyword>
<evidence type="ECO:0000313" key="9">
    <source>
        <dbReference type="EMBL" id="KAI2663969.1"/>
    </source>
</evidence>
<dbReference type="Pfam" id="PF21870">
    <property type="entry name" value="GP180_GOLD"/>
    <property type="match status" value="1"/>
</dbReference>
<keyword evidence="2 6" id="KW-0812">Transmembrane</keyword>
<keyword evidence="4 6" id="KW-0472">Membrane</keyword>
<feature type="transmembrane region" description="Helical" evidence="6">
    <location>
        <begin position="480"/>
        <end position="501"/>
    </location>
</feature>
<protein>
    <submittedName>
        <fullName evidence="9">Integral membrane protein GPR180</fullName>
    </submittedName>
</protein>
<dbReference type="InterPro" id="IPR047831">
    <property type="entry name" value="GPR180/TMEM145"/>
</dbReference>
<feature type="transmembrane region" description="Helical" evidence="6">
    <location>
        <begin position="321"/>
        <end position="341"/>
    </location>
</feature>
<feature type="domain" description="GPR180/TMEM145 transmembrane" evidence="7">
    <location>
        <begin position="294"/>
        <end position="529"/>
    </location>
</feature>
<dbReference type="PANTHER" id="PTHR23252:SF29">
    <property type="entry name" value="INTEGRAL MEMBRANE PROTEIN GPR180"/>
    <property type="match status" value="1"/>
</dbReference>
<evidence type="ECO:0000256" key="3">
    <source>
        <dbReference type="ARBA" id="ARBA00022989"/>
    </source>
</evidence>
<organism evidence="9 10">
    <name type="scientific">Labeo rohita</name>
    <name type="common">Indian major carp</name>
    <name type="synonym">Cyprinus rohita</name>
    <dbReference type="NCBI Taxonomy" id="84645"/>
    <lineage>
        <taxon>Eukaryota</taxon>
        <taxon>Metazoa</taxon>
        <taxon>Chordata</taxon>
        <taxon>Craniata</taxon>
        <taxon>Vertebrata</taxon>
        <taxon>Euteleostomi</taxon>
        <taxon>Actinopterygii</taxon>
        <taxon>Neopterygii</taxon>
        <taxon>Teleostei</taxon>
        <taxon>Ostariophysi</taxon>
        <taxon>Cypriniformes</taxon>
        <taxon>Cyprinidae</taxon>
        <taxon>Labeoninae</taxon>
        <taxon>Labeonini</taxon>
        <taxon>Labeo</taxon>
    </lineage>
</organism>
<evidence type="ECO:0000256" key="4">
    <source>
        <dbReference type="ARBA" id="ARBA00023136"/>
    </source>
</evidence>
<keyword evidence="3 6" id="KW-1133">Transmembrane helix</keyword>
<feature type="transmembrane region" description="Helical" evidence="6">
    <location>
        <begin position="513"/>
        <end position="534"/>
    </location>
</feature>
<feature type="transmembrane region" description="Helical" evidence="6">
    <location>
        <begin position="373"/>
        <end position="392"/>
    </location>
</feature>
<keyword evidence="10" id="KW-1185">Reference proteome</keyword>
<feature type="transmembrane region" description="Helical" evidence="6">
    <location>
        <begin position="289"/>
        <end position="309"/>
    </location>
</feature>
<gene>
    <name evidence="9" type="ORF">H4Q32_012611</name>
</gene>
<evidence type="ECO:0000256" key="6">
    <source>
        <dbReference type="SAM" id="Phobius"/>
    </source>
</evidence>
<feature type="transmembrane region" description="Helical" evidence="6">
    <location>
        <begin position="448"/>
        <end position="468"/>
    </location>
</feature>
<dbReference type="EMBL" id="JACTAM010000006">
    <property type="protein sequence ID" value="KAI2663969.1"/>
    <property type="molecule type" value="Genomic_DNA"/>
</dbReference>
<evidence type="ECO:0000256" key="2">
    <source>
        <dbReference type="ARBA" id="ARBA00022692"/>
    </source>
</evidence>
<name>A0ABQ8MMB4_LABRO</name>
<comment type="subcellular location">
    <subcellularLocation>
        <location evidence="1">Membrane</location>
        <topology evidence="1">Multi-pass membrane protein</topology>
    </subcellularLocation>
</comment>
<accession>A0ABQ8MMB4</accession>
<reference evidence="9 10" key="1">
    <citation type="submission" date="2022-01" db="EMBL/GenBank/DDBJ databases">
        <title>A high-quality chromosome-level genome assembly of rohu carp, Labeo rohita.</title>
        <authorList>
            <person name="Arick M.A. II"/>
            <person name="Hsu C.-Y."/>
            <person name="Magbanua Z."/>
            <person name="Pechanova O."/>
            <person name="Grover C."/>
            <person name="Miller E."/>
            <person name="Thrash A."/>
            <person name="Ezzel L."/>
            <person name="Alam S."/>
            <person name="Benzie J."/>
            <person name="Hamilton M."/>
            <person name="Karsi A."/>
            <person name="Lawrence M.L."/>
            <person name="Peterson D.G."/>
        </authorList>
    </citation>
    <scope>NUCLEOTIDE SEQUENCE [LARGE SCALE GENOMIC DNA]</scope>
    <source>
        <strain evidence="10">BAU-BD-2019</strain>
        <tissue evidence="9">Blood</tissue>
    </source>
</reference>
<evidence type="ECO:0000313" key="10">
    <source>
        <dbReference type="Proteomes" id="UP000830375"/>
    </source>
</evidence>
<feature type="transmembrane region" description="Helical" evidence="6">
    <location>
        <begin position="412"/>
        <end position="428"/>
    </location>
</feature>
<evidence type="ECO:0000256" key="1">
    <source>
        <dbReference type="ARBA" id="ARBA00004141"/>
    </source>
</evidence>
<evidence type="ECO:0000259" key="7">
    <source>
        <dbReference type="Pfam" id="PF10192"/>
    </source>
</evidence>
<proteinExistence type="predicted"/>
<dbReference type="PANTHER" id="PTHR23252">
    <property type="entry name" value="INTIMAL THICKNESS RECEPTOR-RELATED"/>
    <property type="match status" value="1"/>
</dbReference>